<dbReference type="Pfam" id="PF13349">
    <property type="entry name" value="DUF4097"/>
    <property type="match status" value="1"/>
</dbReference>
<reference evidence="3 5" key="3">
    <citation type="submission" date="2018-06" db="EMBL/GenBank/DDBJ databases">
        <authorList>
            <consortium name="Pathogen Informatics"/>
            <person name="Doyle S."/>
        </authorList>
    </citation>
    <scope>NUCLEOTIDE SEQUENCE [LARGE SCALE GENOMIC DNA]</scope>
    <source>
        <strain evidence="3 5">NCTC12957</strain>
    </source>
</reference>
<reference evidence="2" key="2">
    <citation type="submission" date="2016-12" db="EMBL/GenBank/DDBJ databases">
        <authorList>
            <person name="Song W.-J."/>
            <person name="Kurnit D.M."/>
        </authorList>
    </citation>
    <scope>NUCLEOTIDE SEQUENCE [LARGE SCALE GENOMIC DNA]</scope>
    <source>
        <strain evidence="2">ATCC 51725</strain>
    </source>
</reference>
<evidence type="ECO:0000313" key="4">
    <source>
        <dbReference type="Proteomes" id="UP000186437"/>
    </source>
</evidence>
<dbReference type="AlphaFoldDB" id="A0A1Q8EDI0"/>
<protein>
    <submittedName>
        <fullName evidence="3">Signal peptide</fullName>
    </submittedName>
</protein>
<name>A0A1Q8EDI0_STRAI</name>
<evidence type="ECO:0000313" key="3">
    <source>
        <dbReference type="EMBL" id="SUN08145.1"/>
    </source>
</evidence>
<evidence type="ECO:0000313" key="2">
    <source>
        <dbReference type="EMBL" id="OLF49837.1"/>
    </source>
</evidence>
<accession>A0A1Q8EDI0</accession>
<dbReference type="EMBL" id="UHEN01000001">
    <property type="protein sequence ID" value="SUN08145.1"/>
    <property type="molecule type" value="Genomic_DNA"/>
</dbReference>
<dbReference type="Proteomes" id="UP000255213">
    <property type="component" value="Unassembled WGS sequence"/>
</dbReference>
<sequence length="279" mass="30990">MTSFNRFTKICLTVLFIGLSLAGIGFLLGGWTDLKHQATANHKLETIDFDKVDTLDIQSNLMIVPSKDDQFHLHYHQEGRNRTAPLSYQLDGKKLTIRDHQSKSSINVNSLFDLLLHLSQQNLIEDRIPRLEVPRKAILKEVRGMVDIGELDLEGVQIDRAQLEMNVGSVRLSNVHIKTLHLELDTGDVQLTDVSLTPENEEGSVRLNLGTLTANNLSLRGKNSIFTDLGNIDLQLNPKTAITIEADTDLGSVSNTFKSQANSQGLLVLETSTGDIRVE</sequence>
<dbReference type="RefSeq" id="WP_075099184.1">
    <property type="nucleotide sequence ID" value="NZ_MSJL01000019.1"/>
</dbReference>
<evidence type="ECO:0000259" key="1">
    <source>
        <dbReference type="Pfam" id="PF13349"/>
    </source>
</evidence>
<dbReference type="EMBL" id="MSJL01000019">
    <property type="protein sequence ID" value="OLF49837.1"/>
    <property type="molecule type" value="Genomic_DNA"/>
</dbReference>
<feature type="domain" description="DUF4097" evidence="1">
    <location>
        <begin position="56"/>
        <end position="268"/>
    </location>
</feature>
<proteinExistence type="predicted"/>
<keyword evidence="4" id="KW-1185">Reference proteome</keyword>
<gene>
    <name evidence="2" type="ORF">BU200_05305</name>
    <name evidence="3" type="ORF">NCTC12957_01734</name>
</gene>
<evidence type="ECO:0000313" key="5">
    <source>
        <dbReference type="Proteomes" id="UP000255213"/>
    </source>
</evidence>
<organism evidence="2 4">
    <name type="scientific">Streptococcus acidominimus</name>
    <dbReference type="NCBI Taxonomy" id="1326"/>
    <lineage>
        <taxon>Bacteria</taxon>
        <taxon>Bacillati</taxon>
        <taxon>Bacillota</taxon>
        <taxon>Bacilli</taxon>
        <taxon>Lactobacillales</taxon>
        <taxon>Streptococcaceae</taxon>
        <taxon>Streptococcus</taxon>
    </lineage>
</organism>
<dbReference type="Proteomes" id="UP000186437">
    <property type="component" value="Unassembled WGS sequence"/>
</dbReference>
<reference evidence="4" key="1">
    <citation type="submission" date="2016-12" db="EMBL/GenBank/DDBJ databases">
        <authorList>
            <person name="Gulvik C.A."/>
        </authorList>
    </citation>
    <scope>NUCLEOTIDE SEQUENCE [LARGE SCALE GENOMIC DNA]</scope>
    <source>
        <strain evidence="4">ATCC 51725</strain>
    </source>
</reference>
<dbReference type="InterPro" id="IPR025164">
    <property type="entry name" value="Toastrack_DUF4097"/>
</dbReference>
<dbReference type="OrthoDB" id="2213354at2"/>